<gene>
    <name evidence="7" type="ordered locus">Arcpr_1371</name>
</gene>
<dbReference type="InterPro" id="IPR026024">
    <property type="entry name" value="Chemotaxis_MeTrfase_CheR"/>
</dbReference>
<dbReference type="RefSeq" id="WP_012940756.1">
    <property type="nucleotide sequence ID" value="NC_013741.1"/>
</dbReference>
<dbReference type="GeneID" id="8740058"/>
<dbReference type="Pfam" id="PF01739">
    <property type="entry name" value="CheR"/>
    <property type="match status" value="1"/>
</dbReference>
<dbReference type="GO" id="GO:0008983">
    <property type="term" value="F:protein-glutamate O-methyltransferase activity"/>
    <property type="evidence" value="ECO:0007669"/>
    <property type="project" value="UniProtKB-EC"/>
</dbReference>
<protein>
    <recommendedName>
        <fullName evidence="2">protein-glutamate O-methyltransferase</fullName>
        <ecNumber evidence="2">2.1.1.80</ecNumber>
    </recommendedName>
</protein>
<accession>D2RE76</accession>
<dbReference type="AlphaFoldDB" id="D2RE76"/>
<dbReference type="SMART" id="SM00138">
    <property type="entry name" value="MeTrc"/>
    <property type="match status" value="1"/>
</dbReference>
<keyword evidence="5" id="KW-0949">S-adenosyl-L-methionine</keyword>
<dbReference type="EC" id="2.1.1.80" evidence="2"/>
<dbReference type="InterPro" id="IPR036804">
    <property type="entry name" value="CheR_N_sf"/>
</dbReference>
<dbReference type="eggNOG" id="arCOG04402">
    <property type="taxonomic scope" value="Archaea"/>
</dbReference>
<dbReference type="InterPro" id="IPR029063">
    <property type="entry name" value="SAM-dependent_MTases_sf"/>
</dbReference>
<dbReference type="OrthoDB" id="10657at2157"/>
<dbReference type="PRINTS" id="PR00996">
    <property type="entry name" value="CHERMTFRASE"/>
</dbReference>
<organism evidence="7 8">
    <name type="scientific">Archaeoglobus profundus (strain DSM 5631 / JCM 9629 / NBRC 100127 / Av18)</name>
    <dbReference type="NCBI Taxonomy" id="572546"/>
    <lineage>
        <taxon>Archaea</taxon>
        <taxon>Methanobacteriati</taxon>
        <taxon>Methanobacteriota</taxon>
        <taxon>Archaeoglobi</taxon>
        <taxon>Archaeoglobales</taxon>
        <taxon>Archaeoglobaceae</taxon>
        <taxon>Archaeoglobus</taxon>
    </lineage>
</organism>
<evidence type="ECO:0000256" key="4">
    <source>
        <dbReference type="ARBA" id="ARBA00022679"/>
    </source>
</evidence>
<dbReference type="InterPro" id="IPR000780">
    <property type="entry name" value="CheR_MeTrfase"/>
</dbReference>
<evidence type="ECO:0000256" key="2">
    <source>
        <dbReference type="ARBA" id="ARBA00012534"/>
    </source>
</evidence>
<reference evidence="7 8" key="1">
    <citation type="journal article" date="2010" name="Stand. Genomic Sci.">
        <title>Complete genome sequence of Archaeoglobus profundus type strain (AV18).</title>
        <authorList>
            <person name="von Jan M."/>
            <person name="Lapidus A."/>
            <person name="Del Rio T.G."/>
            <person name="Copeland A."/>
            <person name="Tice H."/>
            <person name="Cheng J.F."/>
            <person name="Lucas S."/>
            <person name="Chen F."/>
            <person name="Nolan M."/>
            <person name="Goodwin L."/>
            <person name="Han C."/>
            <person name="Pitluck S."/>
            <person name="Liolios K."/>
            <person name="Ivanova N."/>
            <person name="Mavromatis K."/>
            <person name="Ovchinnikova G."/>
            <person name="Chertkov O."/>
            <person name="Pati A."/>
            <person name="Chen A."/>
            <person name="Palaniappan K."/>
            <person name="Land M."/>
            <person name="Hauser L."/>
            <person name="Chang Y.J."/>
            <person name="Jeffries C.D."/>
            <person name="Saunders E."/>
            <person name="Brettin T."/>
            <person name="Detter J.C."/>
            <person name="Chain P."/>
            <person name="Eichinger K."/>
            <person name="Huber H."/>
            <person name="Spring S."/>
            <person name="Rohde M."/>
            <person name="Goker M."/>
            <person name="Wirth R."/>
            <person name="Woyke T."/>
            <person name="Bristow J."/>
            <person name="Eisen J.A."/>
            <person name="Markowitz V."/>
            <person name="Hugenholtz P."/>
            <person name="Kyrpides N.C."/>
            <person name="Klenk H.P."/>
        </authorList>
    </citation>
    <scope>NUCLEOTIDE SEQUENCE [LARGE SCALE GENOMIC DNA]</scope>
    <source>
        <strain evidence="8">DSM 5631 / JCM 9629 / NBRC 100127 / Av18</strain>
    </source>
</reference>
<comment type="catalytic activity">
    <reaction evidence="1">
        <text>L-glutamyl-[protein] + S-adenosyl-L-methionine = [protein]-L-glutamate 5-O-methyl ester + S-adenosyl-L-homocysteine</text>
        <dbReference type="Rhea" id="RHEA:24452"/>
        <dbReference type="Rhea" id="RHEA-COMP:10208"/>
        <dbReference type="Rhea" id="RHEA-COMP:10311"/>
        <dbReference type="ChEBI" id="CHEBI:29973"/>
        <dbReference type="ChEBI" id="CHEBI:57856"/>
        <dbReference type="ChEBI" id="CHEBI:59789"/>
        <dbReference type="ChEBI" id="CHEBI:82795"/>
        <dbReference type="EC" id="2.1.1.80"/>
    </reaction>
</comment>
<evidence type="ECO:0000313" key="7">
    <source>
        <dbReference type="EMBL" id="ADB58420.1"/>
    </source>
</evidence>
<evidence type="ECO:0000259" key="6">
    <source>
        <dbReference type="PROSITE" id="PS50123"/>
    </source>
</evidence>
<dbReference type="SUPFAM" id="SSF53335">
    <property type="entry name" value="S-adenosyl-L-methionine-dependent methyltransferases"/>
    <property type="match status" value="1"/>
</dbReference>
<dbReference type="InterPro" id="IPR022642">
    <property type="entry name" value="CheR_C"/>
</dbReference>
<dbReference type="HOGENOM" id="CLU_025854_1_1_2"/>
<dbReference type="CDD" id="cd02440">
    <property type="entry name" value="AdoMet_MTases"/>
    <property type="match status" value="1"/>
</dbReference>
<dbReference type="PANTHER" id="PTHR24422:SF10">
    <property type="entry name" value="CHEMOTAXIS PROTEIN METHYLTRANSFERASE 2"/>
    <property type="match status" value="1"/>
</dbReference>
<dbReference type="PIRSF" id="PIRSF000410">
    <property type="entry name" value="CheR"/>
    <property type="match status" value="1"/>
</dbReference>
<sequence length="278" mass="32989">MDLTFKALMNYVSRLSGVDLSRYRESYLKRRVELRMKILGFQTFEQYLRYLRLNGHDEVKRLIDTITINVTEFMRDKTPFEYFMKVILPTIAEKKRKVGSNILRFWSAGCSCGEEPYSIAICTLEALGRGWNLSIYATDIDEKCLEIAKEGFYRASQLKNLRADIVRKYFDKEEDGYRVKRFLKRYIRFKKHDLTTEKPVSRYFDVIFCRNVMIYFSEKQKVKVVQDFYDALVDGGYLIIGKSETLPMGFKDKFECVSLKEKVYRKISLKSMDYLIHS</sequence>
<dbReference type="PROSITE" id="PS50123">
    <property type="entry name" value="CHER"/>
    <property type="match status" value="1"/>
</dbReference>
<dbReference type="Pfam" id="PF03705">
    <property type="entry name" value="CheR_N"/>
    <property type="match status" value="1"/>
</dbReference>
<name>D2RE76_ARCPA</name>
<keyword evidence="3 7" id="KW-0489">Methyltransferase</keyword>
<dbReference type="STRING" id="572546.Arcpr_1371"/>
<dbReference type="InterPro" id="IPR022641">
    <property type="entry name" value="CheR_N"/>
</dbReference>
<evidence type="ECO:0000256" key="1">
    <source>
        <dbReference type="ARBA" id="ARBA00001541"/>
    </source>
</evidence>
<dbReference type="Proteomes" id="UP000001901">
    <property type="component" value="Chromosome"/>
</dbReference>
<dbReference type="KEGG" id="apo:Arcpr_1371"/>
<dbReference type="PaxDb" id="572546-Arcpr_1371"/>
<dbReference type="PANTHER" id="PTHR24422">
    <property type="entry name" value="CHEMOTAXIS PROTEIN METHYLTRANSFERASE"/>
    <property type="match status" value="1"/>
</dbReference>
<feature type="domain" description="CheR-type methyltransferase" evidence="6">
    <location>
        <begin position="1"/>
        <end position="267"/>
    </location>
</feature>
<dbReference type="Gene3D" id="1.10.155.10">
    <property type="entry name" value="Chemotaxis receptor methyltransferase CheR, N-terminal domain"/>
    <property type="match status" value="1"/>
</dbReference>
<evidence type="ECO:0000256" key="3">
    <source>
        <dbReference type="ARBA" id="ARBA00022603"/>
    </source>
</evidence>
<dbReference type="SUPFAM" id="SSF47757">
    <property type="entry name" value="Chemotaxis receptor methyltransferase CheR, N-terminal domain"/>
    <property type="match status" value="1"/>
</dbReference>
<dbReference type="Gene3D" id="3.40.50.150">
    <property type="entry name" value="Vaccinia Virus protein VP39"/>
    <property type="match status" value="1"/>
</dbReference>
<dbReference type="InterPro" id="IPR050903">
    <property type="entry name" value="Bact_Chemotaxis_MeTrfase"/>
</dbReference>
<keyword evidence="8" id="KW-1185">Reference proteome</keyword>
<proteinExistence type="predicted"/>
<keyword evidence="4 7" id="KW-0808">Transferase</keyword>
<dbReference type="GO" id="GO:0032259">
    <property type="term" value="P:methylation"/>
    <property type="evidence" value="ECO:0007669"/>
    <property type="project" value="UniProtKB-KW"/>
</dbReference>
<dbReference type="EMBL" id="CP001857">
    <property type="protein sequence ID" value="ADB58420.1"/>
    <property type="molecule type" value="Genomic_DNA"/>
</dbReference>
<evidence type="ECO:0000313" key="8">
    <source>
        <dbReference type="Proteomes" id="UP000001901"/>
    </source>
</evidence>
<evidence type="ECO:0000256" key="5">
    <source>
        <dbReference type="ARBA" id="ARBA00022691"/>
    </source>
</evidence>